<dbReference type="InterPro" id="IPR006264">
    <property type="entry name" value="EPSP_synthase"/>
</dbReference>
<dbReference type="GO" id="GO:0009073">
    <property type="term" value="P:aromatic amino acid family biosynthetic process"/>
    <property type="evidence" value="ECO:0007669"/>
    <property type="project" value="UniProtKB-KW"/>
</dbReference>
<evidence type="ECO:0000256" key="4">
    <source>
        <dbReference type="ARBA" id="ARBA00022490"/>
    </source>
</evidence>
<feature type="binding site" evidence="9">
    <location>
        <position position="26"/>
    </location>
    <ligand>
        <name>3-phosphoshikimate</name>
        <dbReference type="ChEBI" id="CHEBI:145989"/>
    </ligand>
</feature>
<feature type="binding site" evidence="9">
    <location>
        <position position="21"/>
    </location>
    <ligand>
        <name>3-phosphoshikimate</name>
        <dbReference type="ChEBI" id="CHEBI:145989"/>
    </ligand>
</feature>
<organism evidence="11 12">
    <name type="scientific">Tepidibacillus decaturensis</name>
    <dbReference type="NCBI Taxonomy" id="1413211"/>
    <lineage>
        <taxon>Bacteria</taxon>
        <taxon>Bacillati</taxon>
        <taxon>Bacillota</taxon>
        <taxon>Bacilli</taxon>
        <taxon>Bacillales</taxon>
        <taxon>Bacillaceae</taxon>
        <taxon>Tepidibacillus</taxon>
    </lineage>
</organism>
<comment type="subunit">
    <text evidence="9">Monomer.</text>
</comment>
<dbReference type="GO" id="GO:0008652">
    <property type="term" value="P:amino acid biosynthetic process"/>
    <property type="evidence" value="ECO:0007669"/>
    <property type="project" value="UniProtKB-KW"/>
</dbReference>
<gene>
    <name evidence="9" type="primary">aroA</name>
    <name evidence="11" type="ORF">U473_06075</name>
</gene>
<keyword evidence="4 9" id="KW-0963">Cytoplasm</keyword>
<evidence type="ECO:0000256" key="6">
    <source>
        <dbReference type="ARBA" id="ARBA00022679"/>
    </source>
</evidence>
<dbReference type="FunFam" id="3.65.10.10:FF:000005">
    <property type="entry name" value="3-phosphoshikimate 1-carboxyvinyltransferase"/>
    <property type="match status" value="1"/>
</dbReference>
<dbReference type="GO" id="GO:0005737">
    <property type="term" value="C:cytoplasm"/>
    <property type="evidence" value="ECO:0007669"/>
    <property type="project" value="UniProtKB-SubCell"/>
</dbReference>
<keyword evidence="12" id="KW-1185">Reference proteome</keyword>
<keyword evidence="6 9" id="KW-0808">Transferase</keyword>
<feature type="active site" description="Proton acceptor" evidence="9">
    <location>
        <position position="315"/>
    </location>
</feature>
<evidence type="ECO:0000313" key="11">
    <source>
        <dbReference type="EMBL" id="KXG43630.1"/>
    </source>
</evidence>
<evidence type="ECO:0000256" key="5">
    <source>
        <dbReference type="ARBA" id="ARBA00022605"/>
    </source>
</evidence>
<name>A0A135L3U4_9BACI</name>
<feature type="binding site" evidence="9">
    <location>
        <position position="94"/>
    </location>
    <ligand>
        <name>phosphoenolpyruvate</name>
        <dbReference type="ChEBI" id="CHEBI:58702"/>
    </ligand>
</feature>
<proteinExistence type="inferred from homology"/>
<protein>
    <recommendedName>
        <fullName evidence="9">3-phosphoshikimate 1-carboxyvinyltransferase</fullName>
        <ecNumber evidence="9">2.5.1.19</ecNumber>
    </recommendedName>
    <alternativeName>
        <fullName evidence="9">5-enolpyruvylshikimate-3-phosphate synthase</fullName>
        <shortName evidence="9">EPSP synthase</shortName>
        <shortName evidence="9">EPSPS</shortName>
    </alternativeName>
</protein>
<feature type="binding site" evidence="9">
    <location>
        <position position="21"/>
    </location>
    <ligand>
        <name>phosphoenolpyruvate</name>
        <dbReference type="ChEBI" id="CHEBI:58702"/>
    </ligand>
</feature>
<evidence type="ECO:0000259" key="10">
    <source>
        <dbReference type="Pfam" id="PF00275"/>
    </source>
</evidence>
<feature type="binding site" evidence="9">
    <location>
        <position position="342"/>
    </location>
    <ligand>
        <name>3-phosphoshikimate</name>
        <dbReference type="ChEBI" id="CHEBI:145989"/>
    </ligand>
</feature>
<dbReference type="RefSeq" id="WP_068724370.1">
    <property type="nucleotide sequence ID" value="NZ_LSKU01000001.1"/>
</dbReference>
<dbReference type="STRING" id="1413211.U473_06075"/>
<keyword evidence="7 9" id="KW-0057">Aromatic amino acid biosynthesis</keyword>
<comment type="similarity">
    <text evidence="3 9">Belongs to the EPSP synthase family.</text>
</comment>
<dbReference type="PROSITE" id="PS00885">
    <property type="entry name" value="EPSP_SYNTHASE_2"/>
    <property type="match status" value="1"/>
</dbReference>
<evidence type="ECO:0000256" key="9">
    <source>
        <dbReference type="HAMAP-Rule" id="MF_00210"/>
    </source>
</evidence>
<feature type="binding site" evidence="9">
    <location>
        <position position="346"/>
    </location>
    <ligand>
        <name>phosphoenolpyruvate</name>
        <dbReference type="ChEBI" id="CHEBI:58702"/>
    </ligand>
</feature>
<dbReference type="InterPro" id="IPR023193">
    <property type="entry name" value="EPSP_synthase_CS"/>
</dbReference>
<feature type="binding site" evidence="9">
    <location>
        <position position="167"/>
    </location>
    <ligand>
        <name>3-phosphoshikimate</name>
        <dbReference type="ChEBI" id="CHEBI:145989"/>
    </ligand>
</feature>
<reference evidence="11 12" key="1">
    <citation type="submission" date="2016-02" db="EMBL/GenBank/DDBJ databases">
        <title>Draft Genome for Tepidibacillus decaturensis nov. sp. Strain Z9, an Anaerobic, Moderately Thermophilic and Heterotrophic Bacterium from Deep Subsurface of the Illinois Basin, USA.</title>
        <authorList>
            <person name="Dong Y."/>
            <person name="Chang J.Y."/>
            <person name="Sanford R."/>
            <person name="Fouke B.W."/>
        </authorList>
    </citation>
    <scope>NUCLEOTIDE SEQUENCE [LARGE SCALE GENOMIC DNA]</scope>
    <source>
        <strain evidence="11 12">Z9</strain>
    </source>
</reference>
<dbReference type="CDD" id="cd01556">
    <property type="entry name" value="EPSP_synthase"/>
    <property type="match status" value="1"/>
</dbReference>
<dbReference type="OrthoDB" id="9809920at2"/>
<feature type="binding site" evidence="9">
    <location>
        <position position="122"/>
    </location>
    <ligand>
        <name>phosphoenolpyruvate</name>
        <dbReference type="ChEBI" id="CHEBI:58702"/>
    </ligand>
</feature>
<feature type="binding site" evidence="9">
    <location>
        <position position="388"/>
    </location>
    <ligand>
        <name>phosphoenolpyruvate</name>
        <dbReference type="ChEBI" id="CHEBI:58702"/>
    </ligand>
</feature>
<dbReference type="GO" id="GO:0003866">
    <property type="term" value="F:3-phosphoshikimate 1-carboxyvinyltransferase activity"/>
    <property type="evidence" value="ECO:0007669"/>
    <property type="project" value="UniProtKB-UniRule"/>
</dbReference>
<comment type="subcellular location">
    <subcellularLocation>
        <location evidence="9">Cytoplasm</location>
    </subcellularLocation>
</comment>
<dbReference type="GO" id="GO:0009423">
    <property type="term" value="P:chorismate biosynthetic process"/>
    <property type="evidence" value="ECO:0007669"/>
    <property type="project" value="UniProtKB-UniRule"/>
</dbReference>
<evidence type="ECO:0000313" key="12">
    <source>
        <dbReference type="Proteomes" id="UP000070352"/>
    </source>
</evidence>
<evidence type="ECO:0000256" key="2">
    <source>
        <dbReference type="ARBA" id="ARBA00004811"/>
    </source>
</evidence>
<feature type="domain" description="Enolpyruvate transferase" evidence="10">
    <location>
        <begin position="6"/>
        <end position="423"/>
    </location>
</feature>
<evidence type="ECO:0000256" key="8">
    <source>
        <dbReference type="ARBA" id="ARBA00044633"/>
    </source>
</evidence>
<evidence type="ECO:0000256" key="7">
    <source>
        <dbReference type="ARBA" id="ARBA00023141"/>
    </source>
</evidence>
<dbReference type="Proteomes" id="UP000070352">
    <property type="component" value="Unassembled WGS sequence"/>
</dbReference>
<dbReference type="EMBL" id="LSKU01000001">
    <property type="protein sequence ID" value="KXG43630.1"/>
    <property type="molecule type" value="Genomic_DNA"/>
</dbReference>
<evidence type="ECO:0000256" key="1">
    <source>
        <dbReference type="ARBA" id="ARBA00002174"/>
    </source>
</evidence>
<keyword evidence="5 9" id="KW-0028">Amino-acid biosynthesis</keyword>
<comment type="pathway">
    <text evidence="2 9">Metabolic intermediate biosynthesis; chorismate biosynthesis; chorismate from D-erythrose 4-phosphate and phosphoenolpyruvate: step 6/7.</text>
</comment>
<dbReference type="PIRSF" id="PIRSF000505">
    <property type="entry name" value="EPSPS"/>
    <property type="match status" value="1"/>
</dbReference>
<feature type="binding site" evidence="9">
    <location>
        <position position="315"/>
    </location>
    <ligand>
        <name>3-phosphoshikimate</name>
        <dbReference type="ChEBI" id="CHEBI:145989"/>
    </ligand>
</feature>
<comment type="catalytic activity">
    <reaction evidence="8">
        <text>3-phosphoshikimate + phosphoenolpyruvate = 5-O-(1-carboxyvinyl)-3-phosphoshikimate + phosphate</text>
        <dbReference type="Rhea" id="RHEA:21256"/>
        <dbReference type="ChEBI" id="CHEBI:43474"/>
        <dbReference type="ChEBI" id="CHEBI:57701"/>
        <dbReference type="ChEBI" id="CHEBI:58702"/>
        <dbReference type="ChEBI" id="CHEBI:145989"/>
        <dbReference type="EC" id="2.5.1.19"/>
    </reaction>
    <physiologicalReaction direction="left-to-right" evidence="8">
        <dbReference type="Rhea" id="RHEA:21257"/>
    </physiologicalReaction>
</comment>
<dbReference type="InterPro" id="IPR013792">
    <property type="entry name" value="RNA3'P_cycl/enolpyr_Trfase_a/b"/>
</dbReference>
<accession>A0A135L3U4</accession>
<dbReference type="AlphaFoldDB" id="A0A135L3U4"/>
<feature type="binding site" evidence="9">
    <location>
        <position position="169"/>
    </location>
    <ligand>
        <name>phosphoenolpyruvate</name>
        <dbReference type="ChEBI" id="CHEBI:58702"/>
    </ligand>
</feature>
<feature type="binding site" evidence="9">
    <location>
        <position position="22"/>
    </location>
    <ligand>
        <name>3-phosphoshikimate</name>
        <dbReference type="ChEBI" id="CHEBI:145989"/>
    </ligand>
</feature>
<feature type="binding site" evidence="9">
    <location>
        <position position="169"/>
    </location>
    <ligand>
        <name>3-phosphoshikimate</name>
        <dbReference type="ChEBI" id="CHEBI:145989"/>
    </ligand>
</feature>
<dbReference type="InterPro" id="IPR001986">
    <property type="entry name" value="Enolpyruvate_Tfrase_dom"/>
</dbReference>
<dbReference type="PANTHER" id="PTHR21090">
    <property type="entry name" value="AROM/DEHYDROQUINATE SYNTHASE"/>
    <property type="match status" value="1"/>
</dbReference>
<comment type="caution">
    <text evidence="11">The sequence shown here is derived from an EMBL/GenBank/DDBJ whole genome shotgun (WGS) entry which is preliminary data.</text>
</comment>
<dbReference type="UniPathway" id="UPA00053">
    <property type="reaction ID" value="UER00089"/>
</dbReference>
<dbReference type="PROSITE" id="PS00104">
    <property type="entry name" value="EPSP_SYNTHASE_1"/>
    <property type="match status" value="1"/>
</dbReference>
<dbReference type="PANTHER" id="PTHR21090:SF5">
    <property type="entry name" value="PENTAFUNCTIONAL AROM POLYPEPTIDE"/>
    <property type="match status" value="1"/>
</dbReference>
<sequence>MNQIIHPITSIKGSIEVPGDKSISHRAVMLGALSLGNTHIHGFLNGEDCLSTIRVFRQLGVEIDRVAETSYIIKGKGLNQLQEPKYVLDVGNSGTTIRLTAGILAGQPFHSVLIGDDSILKRPMKRIKEPLSLMGAKIDGREEGKYAPLSIRGGKLKGIAYHSPVASAQVKSAILFAGLFADQKTTVIEPFQSRDHSENMLLQFGAKLEKTNQEVTIWPSPRLEGQEVNIPGDFSSAAFFIAAALLVPNSLLRIKNIGLNPTRIGFLQAMQQMNGQIEILNLHYEGNESVGDILVKSSNLQGITISGDWIPKIIDELPLFAVVATQAEGITKVTNAEELRVKESDRISTIVNELRQVGVKVEELTDGFVIEGKQRIQGGQVSTHGDHRIGMAMAIAGLIAKEPIIIQQAEAVNISYPQFFEHLRQISTIK</sequence>
<dbReference type="FunFam" id="3.65.10.10:FF:000006">
    <property type="entry name" value="3-phosphoshikimate 1-carboxyvinyltransferase"/>
    <property type="match status" value="1"/>
</dbReference>
<dbReference type="NCBIfam" id="TIGR01356">
    <property type="entry name" value="aroA"/>
    <property type="match status" value="1"/>
</dbReference>
<comment type="caution">
    <text evidence="9">Lacks conserved residue(s) required for the propagation of feature annotation.</text>
</comment>
<dbReference type="Gene3D" id="3.65.10.10">
    <property type="entry name" value="Enolpyruvate transferase domain"/>
    <property type="match status" value="2"/>
</dbReference>
<dbReference type="EC" id="2.5.1.19" evidence="9"/>
<comment type="function">
    <text evidence="1 9">Catalyzes the transfer of the enolpyruvyl moiety of phosphoenolpyruvate (PEP) to the 5-hydroxyl of shikimate-3-phosphate (S3P) to produce enolpyruvyl shikimate-3-phosphate and inorganic phosphate.</text>
</comment>
<dbReference type="InterPro" id="IPR036968">
    <property type="entry name" value="Enolpyruvate_Tfrase_sf"/>
</dbReference>
<dbReference type="SUPFAM" id="SSF55205">
    <property type="entry name" value="EPT/RTPC-like"/>
    <property type="match status" value="1"/>
</dbReference>
<evidence type="ECO:0000256" key="3">
    <source>
        <dbReference type="ARBA" id="ARBA00009948"/>
    </source>
</evidence>
<dbReference type="Pfam" id="PF00275">
    <property type="entry name" value="EPSP_synthase"/>
    <property type="match status" value="1"/>
</dbReference>
<dbReference type="HAMAP" id="MF_00210">
    <property type="entry name" value="EPSP_synth"/>
    <property type="match status" value="1"/>
</dbReference>